<dbReference type="EC" id="4.1.2.10" evidence="11"/>
<feature type="domain" description="Glucose-methanol-choline oxidoreductase N-terminal" evidence="10">
    <location>
        <begin position="260"/>
        <end position="274"/>
    </location>
</feature>
<evidence type="ECO:0000256" key="7">
    <source>
        <dbReference type="PIRSR" id="PIRSR000137-3"/>
    </source>
</evidence>
<evidence type="ECO:0000256" key="8">
    <source>
        <dbReference type="RuleBase" id="RU003968"/>
    </source>
</evidence>
<dbReference type="Pfam" id="PF00732">
    <property type="entry name" value="GMC_oxred_N"/>
    <property type="match status" value="1"/>
</dbReference>
<dbReference type="GO" id="GO:0016614">
    <property type="term" value="F:oxidoreductase activity, acting on CH-OH group of donors"/>
    <property type="evidence" value="ECO:0007669"/>
    <property type="project" value="InterPro"/>
</dbReference>
<evidence type="ECO:0000256" key="2">
    <source>
        <dbReference type="ARBA" id="ARBA00010790"/>
    </source>
</evidence>
<evidence type="ECO:0000313" key="13">
    <source>
        <dbReference type="Proteomes" id="UP000215914"/>
    </source>
</evidence>
<evidence type="ECO:0000259" key="10">
    <source>
        <dbReference type="PROSITE" id="PS00624"/>
    </source>
</evidence>
<dbReference type="SUPFAM" id="SSF51905">
    <property type="entry name" value="FAD/NAD(P)-binding domain"/>
    <property type="match status" value="1"/>
</dbReference>
<evidence type="ECO:0000256" key="5">
    <source>
        <dbReference type="ARBA" id="ARBA00022827"/>
    </source>
</evidence>
<dbReference type="InterPro" id="IPR012132">
    <property type="entry name" value="GMC_OxRdtase"/>
</dbReference>
<keyword evidence="3 8" id="KW-0285">Flavoprotein</keyword>
<dbReference type="PANTHER" id="PTHR45968">
    <property type="entry name" value="OSJNBA0019K04.7 PROTEIN"/>
    <property type="match status" value="1"/>
</dbReference>
<organism evidence="12 13">
    <name type="scientific">Helianthus annuus</name>
    <name type="common">Common sunflower</name>
    <dbReference type="NCBI Taxonomy" id="4232"/>
    <lineage>
        <taxon>Eukaryota</taxon>
        <taxon>Viridiplantae</taxon>
        <taxon>Streptophyta</taxon>
        <taxon>Embryophyta</taxon>
        <taxon>Tracheophyta</taxon>
        <taxon>Spermatophyta</taxon>
        <taxon>Magnoliopsida</taxon>
        <taxon>eudicotyledons</taxon>
        <taxon>Gunneridae</taxon>
        <taxon>Pentapetalae</taxon>
        <taxon>asterids</taxon>
        <taxon>campanulids</taxon>
        <taxon>Asterales</taxon>
        <taxon>Asteraceae</taxon>
        <taxon>Asteroideae</taxon>
        <taxon>Heliantheae alliance</taxon>
        <taxon>Heliantheae</taxon>
        <taxon>Helianthus</taxon>
    </lineage>
</organism>
<dbReference type="PROSITE" id="PS00624">
    <property type="entry name" value="GMC_OXRED_2"/>
    <property type="match status" value="1"/>
</dbReference>
<dbReference type="SUPFAM" id="SSF54373">
    <property type="entry name" value="FAD-linked reductases, C-terminal domain"/>
    <property type="match status" value="1"/>
</dbReference>
<dbReference type="PIRSF" id="PIRSF000137">
    <property type="entry name" value="Alcohol_oxidase"/>
    <property type="match status" value="1"/>
</dbReference>
<dbReference type="PANTHER" id="PTHR45968:SF36">
    <property type="entry name" value="(R)-MANDELONITRILE LYASE 4-RELATED"/>
    <property type="match status" value="1"/>
</dbReference>
<dbReference type="Gene3D" id="3.30.410.40">
    <property type="match status" value="1"/>
</dbReference>
<dbReference type="Pfam" id="PF05199">
    <property type="entry name" value="GMC_oxred_C"/>
    <property type="match status" value="1"/>
</dbReference>
<proteinExistence type="inferred from homology"/>
<comment type="cofactor">
    <cofactor evidence="1 6">
        <name>FAD</name>
        <dbReference type="ChEBI" id="CHEBI:57692"/>
    </cofactor>
</comment>
<keyword evidence="7" id="KW-1015">Disulfide bond</keyword>
<dbReference type="EMBL" id="CM007892">
    <property type="protein sequence ID" value="OTG31049.1"/>
    <property type="molecule type" value="Genomic_DNA"/>
</dbReference>
<dbReference type="OMA" id="YGQPHFE"/>
<name>A0A251V6X8_HELAN</name>
<protein>
    <submittedName>
        <fullName evidence="11">(R)-mandelonitrile lyase</fullName>
        <ecNumber evidence="11">4.1.2.10</ecNumber>
    </submittedName>
    <submittedName>
        <fullName evidence="12">Putative oxygen-dependent choline dehydrogenase, FAD/NAD(P)-binding domain protein</fullName>
    </submittedName>
</protein>
<dbReference type="GO" id="GO:0046593">
    <property type="term" value="F:mandelonitrile lyase activity"/>
    <property type="evidence" value="ECO:0007669"/>
    <property type="project" value="UniProtKB-EC"/>
</dbReference>
<accession>A0A251V6X8</accession>
<evidence type="ECO:0000256" key="4">
    <source>
        <dbReference type="ARBA" id="ARBA00022729"/>
    </source>
</evidence>
<feature type="binding site" evidence="6">
    <location>
        <begin position="462"/>
        <end position="463"/>
    </location>
    <ligand>
        <name>FAD</name>
        <dbReference type="ChEBI" id="CHEBI:57692"/>
    </ligand>
</feature>
<dbReference type="STRING" id="4232.A0A251V6X8"/>
<dbReference type="Gene3D" id="3.50.50.60">
    <property type="entry name" value="FAD/NAD(P)-binding domain"/>
    <property type="match status" value="1"/>
</dbReference>
<evidence type="ECO:0000259" key="9">
    <source>
        <dbReference type="PROSITE" id="PS00623"/>
    </source>
</evidence>
<feature type="binding site" evidence="6">
    <location>
        <position position="217"/>
    </location>
    <ligand>
        <name>FAD</name>
        <dbReference type="ChEBI" id="CHEBI:57692"/>
    </ligand>
</feature>
<feature type="binding site" evidence="6">
    <location>
        <position position="101"/>
    </location>
    <ligand>
        <name>FAD</name>
        <dbReference type="ChEBI" id="CHEBI:57692"/>
    </ligand>
</feature>
<dbReference type="InterPro" id="IPR051871">
    <property type="entry name" value="GMC_Oxidoreductase-Related"/>
</dbReference>
<reference evidence="12" key="2">
    <citation type="submission" date="2017-02" db="EMBL/GenBank/DDBJ databases">
        <title>Sunflower complete genome.</title>
        <authorList>
            <person name="Langlade N."/>
            <person name="Munos S."/>
        </authorList>
    </citation>
    <scope>NUCLEOTIDE SEQUENCE [LARGE SCALE GENOMIC DNA]</scope>
    <source>
        <tissue evidence="12">Leaves</tissue>
    </source>
</reference>
<keyword evidence="4" id="KW-0732">Signal</keyword>
<dbReference type="AlphaFoldDB" id="A0A251V6X8"/>
<feature type="binding site" evidence="6">
    <location>
        <begin position="502"/>
        <end position="503"/>
    </location>
    <ligand>
        <name>FAD</name>
        <dbReference type="ChEBI" id="CHEBI:57692"/>
    </ligand>
</feature>
<keyword evidence="11" id="KW-0456">Lyase</keyword>
<evidence type="ECO:0000256" key="3">
    <source>
        <dbReference type="ARBA" id="ARBA00022630"/>
    </source>
</evidence>
<reference evidence="11" key="3">
    <citation type="submission" date="2020-06" db="EMBL/GenBank/DDBJ databases">
        <title>Helianthus annuus Genome sequencing and assembly Release 2.</title>
        <authorList>
            <person name="Gouzy J."/>
            <person name="Langlade N."/>
            <person name="Munos S."/>
        </authorList>
    </citation>
    <scope>NUCLEOTIDE SEQUENCE</scope>
    <source>
        <tissue evidence="11">Leaves</tissue>
    </source>
</reference>
<sequence>MKYFLLYESYLAFTYDATNFTPAHEYDYIIVGGGTAGCPLAATLSENYSVLLLERGGVAGSDPNVLFETNSLTNVINANDRNSTAQSFTSEDGIPNNRGNVLGGSSMVNFGIYSRGDNYFYNVSGIKWDMKNVTKAYEWVEDSVVSVPERLNTWQNSTLHALLESGVRPANGFTVDHLRGTKITGSTFDGSGTRHGAVELLNKANPKNLKVVVKATVDRVIFTHSKLSGVSAVGVVYHDLNGSRHEVRIRKNGEVILSAGAIGSPQLLLLSGVGPRSDLLSQNITLVHDQSYVGQFMADKPRTGISLLVPFPLADVGSRVVGITDACPYIESLSGVTPFDSPANPIIFPYPYPPLNLSVVSIAVEVSRPLSFGSLSLISMNDVTVNPKVRFNYYSKLEDLVQCVDVVHATDKMLRTQAMELYKFTNRDGSKYFQFIGVPLPGNLSNEDSVNTFCRQTLRTFWHFTGGCLVNKVVDSDLKVTGINALRIIDSSVFSDSPGTNPQATIMMLGRYMGVKIRGARA</sequence>
<evidence type="ECO:0000256" key="1">
    <source>
        <dbReference type="ARBA" id="ARBA00001974"/>
    </source>
</evidence>
<feature type="domain" description="Glucose-methanol-choline oxidoreductase N-terminal" evidence="9">
    <location>
        <begin position="99"/>
        <end position="122"/>
    </location>
</feature>
<dbReference type="Gramene" id="mRNA:HanXRQr2_Chr03g0095621">
    <property type="protein sequence ID" value="mRNA:HanXRQr2_Chr03g0095621"/>
    <property type="gene ID" value="HanXRQr2_Chr03g0095621"/>
</dbReference>
<dbReference type="InterPro" id="IPR000172">
    <property type="entry name" value="GMC_OxRdtase_N"/>
</dbReference>
<dbReference type="InterPro" id="IPR007867">
    <property type="entry name" value="GMC_OxRtase_C"/>
</dbReference>
<keyword evidence="5 6" id="KW-0274">FAD</keyword>
<comment type="similarity">
    <text evidence="2 8">Belongs to the GMC oxidoreductase family.</text>
</comment>
<dbReference type="Proteomes" id="UP000215914">
    <property type="component" value="Chromosome 3"/>
</dbReference>
<feature type="disulfide bond" evidence="7">
    <location>
        <begin position="403"/>
        <end position="454"/>
    </location>
</feature>
<feature type="binding site" evidence="6">
    <location>
        <begin position="54"/>
        <end position="55"/>
    </location>
    <ligand>
        <name>FAD</name>
        <dbReference type="ChEBI" id="CHEBI:57692"/>
    </ligand>
</feature>
<gene>
    <name evidence="12" type="ORF">HannXRQ_Chr03g0071181</name>
    <name evidence="11" type="ORF">HanXRQr2_Chr03g0095621</name>
</gene>
<dbReference type="PROSITE" id="PS00623">
    <property type="entry name" value="GMC_OXRED_1"/>
    <property type="match status" value="1"/>
</dbReference>
<keyword evidence="13" id="KW-1185">Reference proteome</keyword>
<reference evidence="11 13" key="1">
    <citation type="journal article" date="2017" name="Nature">
        <title>The sunflower genome provides insights into oil metabolism, flowering and Asterid evolution.</title>
        <authorList>
            <person name="Badouin H."/>
            <person name="Gouzy J."/>
            <person name="Grassa C.J."/>
            <person name="Murat F."/>
            <person name="Staton S.E."/>
            <person name="Cottret L."/>
            <person name="Lelandais-Briere C."/>
            <person name="Owens G.L."/>
            <person name="Carrere S."/>
            <person name="Mayjonade B."/>
            <person name="Legrand L."/>
            <person name="Gill N."/>
            <person name="Kane N.C."/>
            <person name="Bowers J.E."/>
            <person name="Hubner S."/>
            <person name="Bellec A."/>
            <person name="Berard A."/>
            <person name="Berges H."/>
            <person name="Blanchet N."/>
            <person name="Boniface M.C."/>
            <person name="Brunel D."/>
            <person name="Catrice O."/>
            <person name="Chaidir N."/>
            <person name="Claudel C."/>
            <person name="Donnadieu C."/>
            <person name="Faraut T."/>
            <person name="Fievet G."/>
            <person name="Helmstetter N."/>
            <person name="King M."/>
            <person name="Knapp S.J."/>
            <person name="Lai Z."/>
            <person name="Le Paslier M.C."/>
            <person name="Lippi Y."/>
            <person name="Lorenzon L."/>
            <person name="Mandel J.R."/>
            <person name="Marage G."/>
            <person name="Marchand G."/>
            <person name="Marquand E."/>
            <person name="Bret-Mestries E."/>
            <person name="Morien E."/>
            <person name="Nambeesan S."/>
            <person name="Nguyen T."/>
            <person name="Pegot-Espagnet P."/>
            <person name="Pouilly N."/>
            <person name="Raftis F."/>
            <person name="Sallet E."/>
            <person name="Schiex T."/>
            <person name="Thomas J."/>
            <person name="Vandecasteele C."/>
            <person name="Vares D."/>
            <person name="Vear F."/>
            <person name="Vautrin S."/>
            <person name="Crespi M."/>
            <person name="Mangin B."/>
            <person name="Burke J.M."/>
            <person name="Salse J."/>
            <person name="Munos S."/>
            <person name="Vincourt P."/>
            <person name="Rieseberg L.H."/>
            <person name="Langlade N.B."/>
        </authorList>
    </citation>
    <scope>NUCLEOTIDE SEQUENCE [LARGE SCALE GENOMIC DNA]</scope>
    <source>
        <strain evidence="13">cv. SF193</strain>
        <tissue evidence="11">Leaves</tissue>
    </source>
</reference>
<dbReference type="GO" id="GO:0050660">
    <property type="term" value="F:flavin adenine dinucleotide binding"/>
    <property type="evidence" value="ECO:0007669"/>
    <property type="project" value="InterPro"/>
</dbReference>
<dbReference type="InterPro" id="IPR036188">
    <property type="entry name" value="FAD/NAD-bd_sf"/>
</dbReference>
<evidence type="ECO:0000313" key="11">
    <source>
        <dbReference type="EMBL" id="KAF5813213.1"/>
    </source>
</evidence>
<dbReference type="InParanoid" id="A0A251V6X8"/>
<evidence type="ECO:0000313" key="12">
    <source>
        <dbReference type="EMBL" id="OTG31049.1"/>
    </source>
</evidence>
<evidence type="ECO:0000256" key="6">
    <source>
        <dbReference type="PIRSR" id="PIRSR000137-2"/>
    </source>
</evidence>
<dbReference type="EMBL" id="MNCJ02000318">
    <property type="protein sequence ID" value="KAF5813213.1"/>
    <property type="molecule type" value="Genomic_DNA"/>
</dbReference>